<dbReference type="EMBL" id="FCOW01000052">
    <property type="protein sequence ID" value="CVK21862.1"/>
    <property type="molecule type" value="Genomic_DNA"/>
</dbReference>
<reference evidence="1 2" key="1">
    <citation type="submission" date="2016-01" db="EMBL/GenBank/DDBJ databases">
        <authorList>
            <person name="Brown R."/>
        </authorList>
    </citation>
    <scope>NUCLEOTIDE SEQUENCE [LARGE SCALE GENOMIC DNA]</scope>
    <source>
        <strain evidence="1">Sporomusa sphaeroides DSM 2875</strain>
    </source>
</reference>
<keyword evidence="2" id="KW-1185">Reference proteome</keyword>
<dbReference type="RefSeq" id="WP_075758097.1">
    <property type="nucleotide sequence ID" value="NZ_CP146991.1"/>
</dbReference>
<gene>
    <name evidence="1" type="ORF">SSPH_04580</name>
</gene>
<sequence length="236" mass="27077">MQIDIYENVFIGNFIYTLGIQVGRILCQDKEQLPACINLLQQTPADRPLGDLFASFPGVSFLIEFKRESNKSLKEQKKLKILRNEIRNKGEMTKISKSAHWFLQMKTPNSQEFQTVAVPYLEMDKIDTYLDEKHTFDSFIEKIVEQIFNFRETSGEINVGVSEVEMSAYLKFLGQIYRKSGVKSGGLVMTVSPDGGFTYIVTNDITQMLEKHKTIVRKHQLELSRSSQLSYGGIER</sequence>
<evidence type="ECO:0000313" key="1">
    <source>
        <dbReference type="EMBL" id="CVK21862.1"/>
    </source>
</evidence>
<organism evidence="1 2">
    <name type="scientific">Sporomusa sphaeroides DSM 2875</name>
    <dbReference type="NCBI Taxonomy" id="1337886"/>
    <lineage>
        <taxon>Bacteria</taxon>
        <taxon>Bacillati</taxon>
        <taxon>Bacillota</taxon>
        <taxon>Negativicutes</taxon>
        <taxon>Selenomonadales</taxon>
        <taxon>Sporomusaceae</taxon>
        <taxon>Sporomusa</taxon>
    </lineage>
</organism>
<protein>
    <submittedName>
        <fullName evidence="1">Uncharacterized protein</fullName>
    </submittedName>
</protein>
<comment type="caution">
    <text evidence="1">The sequence shown here is derived from an EMBL/GenBank/DDBJ whole genome shotgun (WGS) entry which is preliminary data.</text>
</comment>
<evidence type="ECO:0000313" key="2">
    <source>
        <dbReference type="Proteomes" id="UP000245702"/>
    </source>
</evidence>
<proteinExistence type="predicted"/>
<name>A0ABM9WAD1_9FIRM</name>
<accession>A0ABM9WAD1</accession>
<dbReference type="Proteomes" id="UP000245702">
    <property type="component" value="Unassembled WGS sequence"/>
</dbReference>